<dbReference type="EMBL" id="RCHS01004038">
    <property type="protein sequence ID" value="RMX38204.1"/>
    <property type="molecule type" value="Genomic_DNA"/>
</dbReference>
<keyword evidence="2" id="KW-0479">Metal-binding</keyword>
<dbReference type="InterPro" id="IPR050182">
    <property type="entry name" value="Cytochrome_P450_fam2"/>
</dbReference>
<evidence type="ECO:0000256" key="2">
    <source>
        <dbReference type="ARBA" id="ARBA00022723"/>
    </source>
</evidence>
<evidence type="ECO:0000313" key="4">
    <source>
        <dbReference type="EMBL" id="RMX38204.1"/>
    </source>
</evidence>
<organism evidence="4 5">
    <name type="scientific">Pocillopora damicornis</name>
    <name type="common">Cauliflower coral</name>
    <name type="synonym">Millepora damicornis</name>
    <dbReference type="NCBI Taxonomy" id="46731"/>
    <lineage>
        <taxon>Eukaryota</taxon>
        <taxon>Metazoa</taxon>
        <taxon>Cnidaria</taxon>
        <taxon>Anthozoa</taxon>
        <taxon>Hexacorallia</taxon>
        <taxon>Scleractinia</taxon>
        <taxon>Astrocoeniina</taxon>
        <taxon>Pocilloporidae</taxon>
        <taxon>Pocillopora</taxon>
    </lineage>
</organism>
<dbReference type="AlphaFoldDB" id="A0A3M6TAB6"/>
<sequence>MKELNPVIIRSLARQYGEFLHDFMPSYLGMPSFAKETSSLAGTQNVRFFGPLLEAVTKDISFSFLNDWKRRAKSGRKIPTTLSSRFFNKHFIEENEFLRKFDKPVEETSYASCTIRLRSNKEASLALHPRTQTDVRRRNHSPCTRCQISYLLGQIQAQTSLLDVQAEIHRELDDVIGLNHQPCLQDKRSLPYLKATTMEIMRNSSRVFVTFPHRVLSDTTLRD</sequence>
<dbReference type="GO" id="GO:0020037">
    <property type="term" value="F:heme binding"/>
    <property type="evidence" value="ECO:0007669"/>
    <property type="project" value="InterPro"/>
</dbReference>
<evidence type="ECO:0000313" key="5">
    <source>
        <dbReference type="Proteomes" id="UP000275408"/>
    </source>
</evidence>
<comment type="similarity">
    <text evidence="1">Belongs to the cytochrome P450 family.</text>
</comment>
<protein>
    <submittedName>
        <fullName evidence="4">Uncharacterized protein</fullName>
    </submittedName>
</protein>
<gene>
    <name evidence="4" type="ORF">pdam_00003368</name>
</gene>
<dbReference type="InterPro" id="IPR001128">
    <property type="entry name" value="Cyt_P450"/>
</dbReference>
<dbReference type="GO" id="GO:0005506">
    <property type="term" value="F:iron ion binding"/>
    <property type="evidence" value="ECO:0007669"/>
    <property type="project" value="InterPro"/>
</dbReference>
<dbReference type="PANTHER" id="PTHR24300">
    <property type="entry name" value="CYTOCHROME P450 508A4-RELATED"/>
    <property type="match status" value="1"/>
</dbReference>
<dbReference type="GO" id="GO:0006082">
    <property type="term" value="P:organic acid metabolic process"/>
    <property type="evidence" value="ECO:0007669"/>
    <property type="project" value="TreeGrafter"/>
</dbReference>
<dbReference type="GO" id="GO:0006805">
    <property type="term" value="P:xenobiotic metabolic process"/>
    <property type="evidence" value="ECO:0007669"/>
    <property type="project" value="TreeGrafter"/>
</dbReference>
<name>A0A3M6TAB6_POCDA</name>
<dbReference type="PANTHER" id="PTHR24300:SF375">
    <property type="entry name" value="CYTOCHROME P450 FAMILY"/>
    <property type="match status" value="1"/>
</dbReference>
<accession>A0A3M6TAB6</accession>
<evidence type="ECO:0000256" key="3">
    <source>
        <dbReference type="ARBA" id="ARBA00023004"/>
    </source>
</evidence>
<comment type="caution">
    <text evidence="4">The sequence shown here is derived from an EMBL/GenBank/DDBJ whole genome shotgun (WGS) entry which is preliminary data.</text>
</comment>
<dbReference type="Gene3D" id="1.10.630.10">
    <property type="entry name" value="Cytochrome P450"/>
    <property type="match status" value="1"/>
</dbReference>
<dbReference type="GO" id="GO:0016712">
    <property type="term" value="F:oxidoreductase activity, acting on paired donors, with incorporation or reduction of molecular oxygen, reduced flavin or flavoprotein as one donor, and incorporation of one atom of oxygen"/>
    <property type="evidence" value="ECO:0007669"/>
    <property type="project" value="TreeGrafter"/>
</dbReference>
<dbReference type="Pfam" id="PF00067">
    <property type="entry name" value="p450"/>
    <property type="match status" value="1"/>
</dbReference>
<reference evidence="4 5" key="1">
    <citation type="journal article" date="2018" name="Sci. Rep.">
        <title>Comparative analysis of the Pocillopora damicornis genome highlights role of immune system in coral evolution.</title>
        <authorList>
            <person name="Cunning R."/>
            <person name="Bay R.A."/>
            <person name="Gillette P."/>
            <person name="Baker A.C."/>
            <person name="Traylor-Knowles N."/>
        </authorList>
    </citation>
    <scope>NUCLEOTIDE SEQUENCE [LARGE SCALE GENOMIC DNA]</scope>
    <source>
        <strain evidence="4">RSMAS</strain>
        <tissue evidence="4">Whole animal</tissue>
    </source>
</reference>
<evidence type="ECO:0000256" key="1">
    <source>
        <dbReference type="ARBA" id="ARBA00010617"/>
    </source>
</evidence>
<dbReference type="SUPFAM" id="SSF48264">
    <property type="entry name" value="Cytochrome P450"/>
    <property type="match status" value="2"/>
</dbReference>
<dbReference type="InterPro" id="IPR036396">
    <property type="entry name" value="Cyt_P450_sf"/>
</dbReference>
<dbReference type="GO" id="GO:0005737">
    <property type="term" value="C:cytoplasm"/>
    <property type="evidence" value="ECO:0007669"/>
    <property type="project" value="TreeGrafter"/>
</dbReference>
<proteinExistence type="inferred from homology"/>
<dbReference type="STRING" id="46731.A0A3M6TAB6"/>
<dbReference type="Proteomes" id="UP000275408">
    <property type="component" value="Unassembled WGS sequence"/>
</dbReference>
<keyword evidence="5" id="KW-1185">Reference proteome</keyword>
<keyword evidence="3" id="KW-0408">Iron</keyword>